<proteinExistence type="inferred from homology"/>
<keyword evidence="7 8" id="KW-0472">Membrane</keyword>
<keyword evidence="6 8" id="KW-1133">Transmembrane helix</keyword>
<reference evidence="9 10" key="1">
    <citation type="submission" date="2021-01" db="EMBL/GenBank/DDBJ databases">
        <title>Genomic Encyclopedia of Type Strains, Phase IV (KMG-IV): sequencing the most valuable type-strain genomes for metagenomic binning, comparative biology and taxonomic classification.</title>
        <authorList>
            <person name="Goeker M."/>
        </authorList>
    </citation>
    <scope>NUCLEOTIDE SEQUENCE [LARGE SCALE GENOMIC DNA]</scope>
    <source>
        <strain evidence="9 10">DSM 23711</strain>
    </source>
</reference>
<evidence type="ECO:0000256" key="6">
    <source>
        <dbReference type="ARBA" id="ARBA00022989"/>
    </source>
</evidence>
<evidence type="ECO:0000256" key="7">
    <source>
        <dbReference type="ARBA" id="ARBA00023136"/>
    </source>
</evidence>
<evidence type="ECO:0000313" key="9">
    <source>
        <dbReference type="EMBL" id="MBM7571032.1"/>
    </source>
</evidence>
<feature type="transmembrane region" description="Helical" evidence="8">
    <location>
        <begin position="276"/>
        <end position="299"/>
    </location>
</feature>
<comment type="subcellular location">
    <subcellularLocation>
        <location evidence="1">Membrane</location>
        <topology evidence="1">Multi-pass membrane protein</topology>
    </subcellularLocation>
</comment>
<evidence type="ECO:0000256" key="3">
    <source>
        <dbReference type="ARBA" id="ARBA00022448"/>
    </source>
</evidence>
<evidence type="ECO:0000256" key="4">
    <source>
        <dbReference type="ARBA" id="ARBA00022544"/>
    </source>
</evidence>
<accession>A0ABS2MYS1</accession>
<feature type="transmembrane region" description="Helical" evidence="8">
    <location>
        <begin position="152"/>
        <end position="172"/>
    </location>
</feature>
<comment type="similarity">
    <text evidence="2">Belongs to the amino acid-polyamine-organocation (APC) superfamily. Spore germination protein (SGP) (TC 2.A.3.9) family.</text>
</comment>
<feature type="transmembrane region" description="Helical" evidence="8">
    <location>
        <begin position="221"/>
        <end position="246"/>
    </location>
</feature>
<keyword evidence="3" id="KW-0813">Transport</keyword>
<feature type="transmembrane region" description="Helical" evidence="8">
    <location>
        <begin position="311"/>
        <end position="327"/>
    </location>
</feature>
<feature type="transmembrane region" description="Helical" evidence="8">
    <location>
        <begin position="16"/>
        <end position="33"/>
    </location>
</feature>
<protein>
    <submittedName>
        <fullName evidence="9">Spore germination protein</fullName>
    </submittedName>
</protein>
<dbReference type="PANTHER" id="PTHR34975">
    <property type="entry name" value="SPORE GERMINATION PROTEIN A2"/>
    <property type="match status" value="1"/>
</dbReference>
<dbReference type="InterPro" id="IPR004761">
    <property type="entry name" value="Spore_GerAB"/>
</dbReference>
<dbReference type="Gene3D" id="1.20.1740.10">
    <property type="entry name" value="Amino acid/polyamine transporter I"/>
    <property type="match status" value="1"/>
</dbReference>
<evidence type="ECO:0000256" key="1">
    <source>
        <dbReference type="ARBA" id="ARBA00004141"/>
    </source>
</evidence>
<keyword evidence="10" id="KW-1185">Reference proteome</keyword>
<gene>
    <name evidence="9" type="ORF">JOC48_001512</name>
</gene>
<dbReference type="PANTHER" id="PTHR34975:SF2">
    <property type="entry name" value="SPORE GERMINATION PROTEIN A2"/>
    <property type="match status" value="1"/>
</dbReference>
<feature type="transmembrane region" description="Helical" evidence="8">
    <location>
        <begin position="87"/>
        <end position="105"/>
    </location>
</feature>
<dbReference type="NCBIfam" id="TIGR00912">
    <property type="entry name" value="2A0309"/>
    <property type="match status" value="1"/>
</dbReference>
<evidence type="ECO:0000256" key="8">
    <source>
        <dbReference type="SAM" id="Phobius"/>
    </source>
</evidence>
<feature type="transmembrane region" description="Helical" evidence="8">
    <location>
        <begin position="339"/>
        <end position="359"/>
    </location>
</feature>
<comment type="caution">
    <text evidence="9">The sequence shown here is derived from an EMBL/GenBank/DDBJ whole genome shotgun (WGS) entry which is preliminary data.</text>
</comment>
<evidence type="ECO:0000256" key="2">
    <source>
        <dbReference type="ARBA" id="ARBA00007998"/>
    </source>
</evidence>
<evidence type="ECO:0000256" key="5">
    <source>
        <dbReference type="ARBA" id="ARBA00022692"/>
    </source>
</evidence>
<dbReference type="Pfam" id="PF03845">
    <property type="entry name" value="Spore_permease"/>
    <property type="match status" value="1"/>
</dbReference>
<sequence>MKSFEYGDGEIGHTEIFYAVASMVIAIGILNLPRDLAQATNYVDGVFSLIIAGLFAILFTWMIASLAAKYPKQSFYSYTASLISRPIAFVITLGLTIHFLLFVAYETRMIGVIAAHYIFDRTPIEVASFSFLMLIVYAVSGSHVGILRLNLMFLPIIVLIAITICLMNLAYFDTENLSPFFTTDLKGYWKGVQESYFSFSGYEILLFYIVLMNRPKKAPKFAALGMIIPVLLYATFYVITIGVFSYDTTQTMVFPTIELAKEVEVPGGFFERLESVFFIIWIMAIFNTAAMAYDVSLLAARSIFKKVKKKTLIFIFSPIIFLAAMFPQNLNEIRTMATYISYSSLFVVVFIPIVLLVIAKLRGIKGSE</sequence>
<feature type="transmembrane region" description="Helical" evidence="8">
    <location>
        <begin position="45"/>
        <end position="67"/>
    </location>
</feature>
<organism evidence="9 10">
    <name type="scientific">Aquibacillus albus</name>
    <dbReference type="NCBI Taxonomy" id="1168171"/>
    <lineage>
        <taxon>Bacteria</taxon>
        <taxon>Bacillati</taxon>
        <taxon>Bacillota</taxon>
        <taxon>Bacilli</taxon>
        <taxon>Bacillales</taxon>
        <taxon>Bacillaceae</taxon>
        <taxon>Aquibacillus</taxon>
    </lineage>
</organism>
<keyword evidence="5 8" id="KW-0812">Transmembrane</keyword>
<evidence type="ECO:0000313" key="10">
    <source>
        <dbReference type="Proteomes" id="UP001296943"/>
    </source>
</evidence>
<feature type="transmembrane region" description="Helical" evidence="8">
    <location>
        <begin position="126"/>
        <end position="146"/>
    </location>
</feature>
<dbReference type="EMBL" id="JAFBDR010000006">
    <property type="protein sequence ID" value="MBM7571032.1"/>
    <property type="molecule type" value="Genomic_DNA"/>
</dbReference>
<name>A0ABS2MYS1_9BACI</name>
<dbReference type="Proteomes" id="UP001296943">
    <property type="component" value="Unassembled WGS sequence"/>
</dbReference>
<keyword evidence="4" id="KW-0309">Germination</keyword>
<dbReference type="RefSeq" id="WP_204498432.1">
    <property type="nucleotide sequence ID" value="NZ_JAFBDR010000006.1"/>
</dbReference>